<dbReference type="Proteomes" id="UP000609726">
    <property type="component" value="Unassembled WGS sequence"/>
</dbReference>
<name>A0ABX0P135_9BURK</name>
<protein>
    <submittedName>
        <fullName evidence="3">DUF4349 domain-containing protein</fullName>
    </submittedName>
</protein>
<organism evidence="3 4">
    <name type="scientific">Massilia mucilaginosa</name>
    <dbReference type="NCBI Taxonomy" id="2609282"/>
    <lineage>
        <taxon>Bacteria</taxon>
        <taxon>Pseudomonadati</taxon>
        <taxon>Pseudomonadota</taxon>
        <taxon>Betaproteobacteria</taxon>
        <taxon>Burkholderiales</taxon>
        <taxon>Oxalobacteraceae</taxon>
        <taxon>Telluria group</taxon>
        <taxon>Massilia</taxon>
    </lineage>
</organism>
<feature type="region of interest" description="Disordered" evidence="1">
    <location>
        <begin position="124"/>
        <end position="165"/>
    </location>
</feature>
<evidence type="ECO:0000313" key="4">
    <source>
        <dbReference type="Proteomes" id="UP000609726"/>
    </source>
</evidence>
<feature type="transmembrane region" description="Helical" evidence="2">
    <location>
        <begin position="404"/>
        <end position="426"/>
    </location>
</feature>
<sequence>MTPSASRTWSKWPCCARAATSTTARCKRVRCNACRARARPRKRPLAVRRSGGAPRLTPFVFPHRLHDKDAAPVPARRCTPCRPAAVYIDQTRIAMMNLTPATRVAGCITLLALMAACSKKEESAMQASPAPVQSTENVSAQPMADAPAPPAEMRSAAGEEKPAAPVNALTAASAAQQMGGGATAYNDGERKFIRTASANFRVKDVYVAALGIEDTVASHGGFVVKNAISTGTTRVERQPAGDGKLIELKEYTVQGHLVVRVPSAKTQEFLRAIAGHVVFLDERKYAAHDAQFDLLRQQLEAMRSHETQSELGEAVREGGKLTQKTDAIAMRGDARAVRDAALLAKKEFEDQVAFSTIELTLAQPSRVLQSELVDTDSIYRQLRPHFGSRLKDQLRGGWDSTLDLLLALAGIWPLLLLAVLGGAPVWRALRRRNKASKPG</sequence>
<comment type="caution">
    <text evidence="3">The sequence shown here is derived from an EMBL/GenBank/DDBJ whole genome shotgun (WGS) entry which is preliminary data.</text>
</comment>
<proteinExistence type="predicted"/>
<keyword evidence="2" id="KW-1133">Transmembrane helix</keyword>
<evidence type="ECO:0000256" key="2">
    <source>
        <dbReference type="SAM" id="Phobius"/>
    </source>
</evidence>
<reference evidence="3 4" key="1">
    <citation type="submission" date="2019-10" db="EMBL/GenBank/DDBJ databases">
        <title>Taxonomy of Antarctic Massilia spp.: description of Massilia rubra sp. nov., Massilia aquatica sp. nov., Massilia mucilaginosa sp. nov., Massilia frigida sp. nov. isolated from streams, lakes and regoliths.</title>
        <authorList>
            <person name="Holochova P."/>
            <person name="Sedlacek I."/>
            <person name="Kralova S."/>
            <person name="Maslanova I."/>
            <person name="Busse H.-J."/>
            <person name="Stankova E."/>
            <person name="Vrbovska V."/>
            <person name="Kovarovic V."/>
            <person name="Bartak M."/>
            <person name="Svec P."/>
            <person name="Pantucek R."/>
        </authorList>
    </citation>
    <scope>NUCLEOTIDE SEQUENCE [LARGE SCALE GENOMIC DNA]</scope>
    <source>
        <strain evidence="3 4">CCM 8733</strain>
    </source>
</reference>
<evidence type="ECO:0000256" key="1">
    <source>
        <dbReference type="SAM" id="MobiDB-lite"/>
    </source>
</evidence>
<accession>A0ABX0P135</accession>
<keyword evidence="2" id="KW-0812">Transmembrane</keyword>
<evidence type="ECO:0000313" key="3">
    <source>
        <dbReference type="EMBL" id="NHZ92807.1"/>
    </source>
</evidence>
<keyword evidence="4" id="KW-1185">Reference proteome</keyword>
<gene>
    <name evidence="3" type="ORF">F2P45_27925</name>
</gene>
<dbReference type="EMBL" id="WHJH01000054">
    <property type="protein sequence ID" value="NHZ92807.1"/>
    <property type="molecule type" value="Genomic_DNA"/>
</dbReference>
<keyword evidence="2" id="KW-0472">Membrane</keyword>